<dbReference type="EMBL" id="LRGB01015833">
    <property type="protein sequence ID" value="KZR98791.1"/>
    <property type="molecule type" value="Genomic_DNA"/>
</dbReference>
<evidence type="ECO:0000313" key="2">
    <source>
        <dbReference type="EMBL" id="KZR98791.1"/>
    </source>
</evidence>
<protein>
    <submittedName>
        <fullName evidence="2">Uncharacterized protein</fullName>
    </submittedName>
</protein>
<comment type="caution">
    <text evidence="2">The sequence shown here is derived from an EMBL/GenBank/DDBJ whole genome shotgun (WGS) entry which is preliminary data.</text>
</comment>
<proteinExistence type="predicted"/>
<name>A0A164GCF0_9CRUS</name>
<accession>A0A164GCF0</accession>
<evidence type="ECO:0000313" key="3">
    <source>
        <dbReference type="Proteomes" id="UP000076858"/>
    </source>
</evidence>
<evidence type="ECO:0000256" key="1">
    <source>
        <dbReference type="SAM" id="MobiDB-lite"/>
    </source>
</evidence>
<dbReference type="AlphaFoldDB" id="A0A164GCF0"/>
<keyword evidence="3" id="KW-1185">Reference proteome</keyword>
<feature type="region of interest" description="Disordered" evidence="1">
    <location>
        <begin position="1"/>
        <end position="32"/>
    </location>
</feature>
<gene>
    <name evidence="2" type="ORF">APZ42_005633</name>
</gene>
<sequence length="50" mass="5389">MAPLTGDFEKFDSNATVENERKTSSNTTNAQVKHVASTIKAEIEAAAHVQ</sequence>
<dbReference type="Proteomes" id="UP000076858">
    <property type="component" value="Unassembled WGS sequence"/>
</dbReference>
<reference evidence="2 3" key="1">
    <citation type="submission" date="2016-03" db="EMBL/GenBank/DDBJ databases">
        <title>EvidentialGene: Evidence-directed Construction of Genes on Genomes.</title>
        <authorList>
            <person name="Gilbert D.G."/>
            <person name="Choi J.-H."/>
            <person name="Mockaitis K."/>
            <person name="Colbourne J."/>
            <person name="Pfrender M."/>
        </authorList>
    </citation>
    <scope>NUCLEOTIDE SEQUENCE [LARGE SCALE GENOMIC DNA]</scope>
    <source>
        <strain evidence="2 3">Xinb3</strain>
        <tissue evidence="2">Complete organism</tissue>
    </source>
</reference>
<feature type="compositionally biased region" description="Basic and acidic residues" evidence="1">
    <location>
        <begin position="7"/>
        <end position="23"/>
    </location>
</feature>
<organism evidence="2 3">
    <name type="scientific">Daphnia magna</name>
    <dbReference type="NCBI Taxonomy" id="35525"/>
    <lineage>
        <taxon>Eukaryota</taxon>
        <taxon>Metazoa</taxon>
        <taxon>Ecdysozoa</taxon>
        <taxon>Arthropoda</taxon>
        <taxon>Crustacea</taxon>
        <taxon>Branchiopoda</taxon>
        <taxon>Diplostraca</taxon>
        <taxon>Cladocera</taxon>
        <taxon>Anomopoda</taxon>
        <taxon>Daphniidae</taxon>
        <taxon>Daphnia</taxon>
    </lineage>
</organism>
<feature type="non-terminal residue" evidence="2">
    <location>
        <position position="50"/>
    </location>
</feature>